<feature type="transmembrane region" description="Helical" evidence="1">
    <location>
        <begin position="220"/>
        <end position="238"/>
    </location>
</feature>
<proteinExistence type="predicted"/>
<name>A0A5B0T0A0_9ENTR</name>
<dbReference type="AlphaFoldDB" id="A0A5B0T0A0"/>
<keyword evidence="1" id="KW-1133">Transmembrane helix</keyword>
<feature type="transmembrane region" description="Helical" evidence="1">
    <location>
        <begin position="278"/>
        <end position="301"/>
    </location>
</feature>
<feature type="transmembrane region" description="Helical" evidence="1">
    <location>
        <begin position="50"/>
        <end position="70"/>
    </location>
</feature>
<evidence type="ECO:0000256" key="1">
    <source>
        <dbReference type="SAM" id="Phobius"/>
    </source>
</evidence>
<dbReference type="GO" id="GO:0016020">
    <property type="term" value="C:membrane"/>
    <property type="evidence" value="ECO:0007669"/>
    <property type="project" value="TreeGrafter"/>
</dbReference>
<reference evidence="3 4" key="1">
    <citation type="submission" date="2019-08" db="EMBL/GenBank/DDBJ databases">
        <title>Draft genome sequence of Citrobacter portucalensis strain isolated from green turtle.</title>
        <authorList>
            <person name="Fernandes M.R."/>
            <person name="Sellera F.P."/>
            <person name="Goldeberg D.W."/>
            <person name="Costa D.C."/>
            <person name="Lincopan N."/>
        </authorList>
    </citation>
    <scope>NUCLEOTIDE SEQUENCE [LARGE SCALE GENOMIC DNA]</scope>
    <source>
        <strain evidence="3 4">TV06</strain>
    </source>
</reference>
<feature type="transmembrane region" description="Helical" evidence="1">
    <location>
        <begin position="147"/>
        <end position="170"/>
    </location>
</feature>
<feature type="transmembrane region" description="Helical" evidence="1">
    <location>
        <begin position="20"/>
        <end position="38"/>
    </location>
</feature>
<dbReference type="GO" id="GO:0000271">
    <property type="term" value="P:polysaccharide biosynthetic process"/>
    <property type="evidence" value="ECO:0007669"/>
    <property type="project" value="TreeGrafter"/>
</dbReference>
<feature type="transmembrane region" description="Helical" evidence="1">
    <location>
        <begin position="313"/>
        <end position="332"/>
    </location>
</feature>
<dbReference type="EMBL" id="VTZD01000013">
    <property type="protein sequence ID" value="KAA1143846.1"/>
    <property type="molecule type" value="Genomic_DNA"/>
</dbReference>
<dbReference type="GO" id="GO:0016747">
    <property type="term" value="F:acyltransferase activity, transferring groups other than amino-acyl groups"/>
    <property type="evidence" value="ECO:0007669"/>
    <property type="project" value="InterPro"/>
</dbReference>
<feature type="transmembrane region" description="Helical" evidence="1">
    <location>
        <begin position="344"/>
        <end position="365"/>
    </location>
</feature>
<gene>
    <name evidence="3" type="ORF">D3H66_11545</name>
</gene>
<feature type="transmembrane region" description="Helical" evidence="1">
    <location>
        <begin position="91"/>
        <end position="110"/>
    </location>
</feature>
<keyword evidence="3" id="KW-0012">Acyltransferase</keyword>
<keyword evidence="3" id="KW-0808">Transferase</keyword>
<feature type="transmembrane region" description="Helical" evidence="1">
    <location>
        <begin position="177"/>
        <end position="200"/>
    </location>
</feature>
<dbReference type="Proteomes" id="UP000323297">
    <property type="component" value="Unassembled WGS sequence"/>
</dbReference>
<keyword evidence="1" id="KW-0472">Membrane</keyword>
<keyword evidence="1" id="KW-0812">Transmembrane</keyword>
<evidence type="ECO:0000313" key="3">
    <source>
        <dbReference type="EMBL" id="KAA1143846.1"/>
    </source>
</evidence>
<evidence type="ECO:0000259" key="2">
    <source>
        <dbReference type="Pfam" id="PF01757"/>
    </source>
</evidence>
<protein>
    <submittedName>
        <fullName evidence="3">Acyltransferase</fullName>
    </submittedName>
</protein>
<feature type="domain" description="Acyltransferase 3" evidence="2">
    <location>
        <begin position="16"/>
        <end position="361"/>
    </location>
</feature>
<accession>A0A5B0T0A0</accession>
<dbReference type="InterPro" id="IPR050879">
    <property type="entry name" value="Acyltransferase_3"/>
</dbReference>
<organism evidence="3 4">
    <name type="scientific">Citrobacter portucalensis</name>
    <dbReference type="NCBI Taxonomy" id="1639133"/>
    <lineage>
        <taxon>Bacteria</taxon>
        <taxon>Pseudomonadati</taxon>
        <taxon>Pseudomonadota</taxon>
        <taxon>Gammaproteobacteria</taxon>
        <taxon>Enterobacterales</taxon>
        <taxon>Enterobacteriaceae</taxon>
        <taxon>Citrobacter</taxon>
        <taxon>Citrobacter freundii complex</taxon>
    </lineage>
</organism>
<dbReference type="Pfam" id="PF01757">
    <property type="entry name" value="Acyl_transf_3"/>
    <property type="match status" value="1"/>
</dbReference>
<comment type="caution">
    <text evidence="3">The sequence shown here is derived from an EMBL/GenBank/DDBJ whole genome shotgun (WGS) entry which is preliminary data.</text>
</comment>
<feature type="transmembrane region" description="Helical" evidence="1">
    <location>
        <begin position="250"/>
        <end position="272"/>
    </location>
</feature>
<sequence>MSQGLIIWLIIMNKLNSIQFLRGFAAVFVVAFHFRVALNDVYAQTNLGDLLFSNGAFGVDLFFVISGFIIHYSTMRDGSCSSFAIKRFFRIYPVYIVAFLFYLFFVQFDFSKLTFSEVWFNYSDVIKSVFFITSDMSKPGPFYGYGLLYPAWTLTYELYFYFVFMICMLISHKHRALLVVLSISLISICGQLFFSGSFTLDPYSAGVGDVSGHIDHLKFSFNPIVFDFLAGVLISCAYQRINNSNFSFNLSLIKFITFSALTFSVISIVNGYKSQHGVLNSGMIASMLFISMITLEGLGIVRFWKFFSHIGDLSYSLYLIHVPILWSLNRYGDLISFYPGVNGVGKFITNFVIAYALSLLMYAFIEKPSIEMGKFFIKKFKTGKSQSVKSYA</sequence>
<evidence type="ECO:0000313" key="4">
    <source>
        <dbReference type="Proteomes" id="UP000323297"/>
    </source>
</evidence>
<dbReference type="InterPro" id="IPR002656">
    <property type="entry name" value="Acyl_transf_3_dom"/>
</dbReference>
<dbReference type="PANTHER" id="PTHR23028:SF131">
    <property type="entry name" value="BLR2367 PROTEIN"/>
    <property type="match status" value="1"/>
</dbReference>
<dbReference type="PANTHER" id="PTHR23028">
    <property type="entry name" value="ACETYLTRANSFERASE"/>
    <property type="match status" value="1"/>
</dbReference>